<dbReference type="InterPro" id="IPR011990">
    <property type="entry name" value="TPR-like_helical_dom_sf"/>
</dbReference>
<feature type="repeat" description="TPR" evidence="3">
    <location>
        <begin position="203"/>
        <end position="236"/>
    </location>
</feature>
<keyword evidence="2 3" id="KW-0802">TPR repeat</keyword>
<dbReference type="PANTHER" id="PTHR45586">
    <property type="entry name" value="TPR REPEAT-CONTAINING PROTEIN PA4667"/>
    <property type="match status" value="1"/>
</dbReference>
<evidence type="ECO:0000256" key="2">
    <source>
        <dbReference type="ARBA" id="ARBA00022803"/>
    </source>
</evidence>
<dbReference type="InterPro" id="IPR019734">
    <property type="entry name" value="TPR_rpt"/>
</dbReference>
<dbReference type="InterPro" id="IPR051012">
    <property type="entry name" value="CellSynth/LPSAsmb/PSIAsmb"/>
</dbReference>
<dbReference type="SMART" id="SM00028">
    <property type="entry name" value="TPR"/>
    <property type="match status" value="6"/>
</dbReference>
<gene>
    <name evidence="4" type="ORF">ACFSFY_08765</name>
</gene>
<dbReference type="RefSeq" id="WP_381537237.1">
    <property type="nucleotide sequence ID" value="NZ_JBHUGI010000024.1"/>
</dbReference>
<dbReference type="Pfam" id="PF13432">
    <property type="entry name" value="TPR_16"/>
    <property type="match status" value="2"/>
</dbReference>
<comment type="caution">
    <text evidence="4">The sequence shown here is derived from an EMBL/GenBank/DDBJ whole genome shotgun (WGS) entry which is preliminary data.</text>
</comment>
<dbReference type="Pfam" id="PF13429">
    <property type="entry name" value="TPR_15"/>
    <property type="match status" value="1"/>
</dbReference>
<dbReference type="Gene3D" id="1.25.40.10">
    <property type="entry name" value="Tetratricopeptide repeat domain"/>
    <property type="match status" value="3"/>
</dbReference>
<protein>
    <submittedName>
        <fullName evidence="4">Tetratricopeptide repeat protein</fullName>
    </submittedName>
</protein>
<keyword evidence="5" id="KW-1185">Reference proteome</keyword>
<evidence type="ECO:0000256" key="1">
    <source>
        <dbReference type="ARBA" id="ARBA00022737"/>
    </source>
</evidence>
<dbReference type="EMBL" id="JBHUGI010000024">
    <property type="protein sequence ID" value="MFD1928149.1"/>
    <property type="molecule type" value="Genomic_DNA"/>
</dbReference>
<name>A0ABW4SFM3_9BACL</name>
<dbReference type="Proteomes" id="UP001597218">
    <property type="component" value="Unassembled WGS sequence"/>
</dbReference>
<evidence type="ECO:0000313" key="5">
    <source>
        <dbReference type="Proteomes" id="UP001597218"/>
    </source>
</evidence>
<dbReference type="SUPFAM" id="SSF48452">
    <property type="entry name" value="TPR-like"/>
    <property type="match status" value="2"/>
</dbReference>
<dbReference type="PANTHER" id="PTHR45586:SF15">
    <property type="entry name" value="TPR REPEAT-CONTAINING PROTEIN YPIA"/>
    <property type="match status" value="1"/>
</dbReference>
<accession>A0ABW4SFM3</accession>
<evidence type="ECO:0000256" key="3">
    <source>
        <dbReference type="PROSITE-ProRule" id="PRU00339"/>
    </source>
</evidence>
<dbReference type="PROSITE" id="PS50005">
    <property type="entry name" value="TPR"/>
    <property type="match status" value="1"/>
</dbReference>
<sequence length="421" mass="48196">MGQLQEVEQHIKEGDVEALSLLLDRLSLSTDYNMLYESAYLLASYGFMAEADRIYEVLIENLPDEAQLKIDRANTLMELGEEDDALLLLSEIRPEEDEYIQALLVLADYYHMTGLAETALSKIKEAFKLAPEEPVIRFAYAELLLDSGKYGEAIRLYLALKDEVQEIGGVSIVSRLAETYSAGAAYEEAIPYYEELLKEQVGPDLLFGAAFAYFQSKNTERSISLLNKLIEMDPDYFSAYMLAGQAYSLAGEDLEAYNMFKDGIRRDEFDKEFQLSAGKSALKLGLPVEAEEHLKEAFALDPEYTEALITLASLYNELERDEELIELLSYTKDDWDDIPLLEAFKAYSNDRLEQFEKAYESYRKAYVGMDEDHDFLTNYTNFLIEDGKQNEAIEIAKKIVSLYPDDENWREFLELQTDEEV</sequence>
<proteinExistence type="predicted"/>
<keyword evidence="1" id="KW-0677">Repeat</keyword>
<reference evidence="5" key="1">
    <citation type="journal article" date="2019" name="Int. J. Syst. Evol. Microbiol.">
        <title>The Global Catalogue of Microorganisms (GCM) 10K type strain sequencing project: providing services to taxonomists for standard genome sequencing and annotation.</title>
        <authorList>
            <consortium name="The Broad Institute Genomics Platform"/>
            <consortium name="The Broad Institute Genome Sequencing Center for Infectious Disease"/>
            <person name="Wu L."/>
            <person name="Ma J."/>
        </authorList>
    </citation>
    <scope>NUCLEOTIDE SEQUENCE [LARGE SCALE GENOMIC DNA]</scope>
    <source>
        <strain evidence="5">CGMCC 4.7177</strain>
    </source>
</reference>
<organism evidence="4 5">
    <name type="scientific">Sporosarcina siberiensis</name>
    <dbReference type="NCBI Taxonomy" id="1365606"/>
    <lineage>
        <taxon>Bacteria</taxon>
        <taxon>Bacillati</taxon>
        <taxon>Bacillota</taxon>
        <taxon>Bacilli</taxon>
        <taxon>Bacillales</taxon>
        <taxon>Caryophanaceae</taxon>
        <taxon>Sporosarcina</taxon>
    </lineage>
</organism>
<evidence type="ECO:0000313" key="4">
    <source>
        <dbReference type="EMBL" id="MFD1928149.1"/>
    </source>
</evidence>